<dbReference type="PANTHER" id="PTHR11487:SF0">
    <property type="entry name" value="S-ACYL FATTY ACID SYNTHASE THIOESTERASE, MEDIUM CHAIN"/>
    <property type="match status" value="1"/>
</dbReference>
<dbReference type="InterPro" id="IPR001031">
    <property type="entry name" value="Thioesterase"/>
</dbReference>
<dbReference type="SUPFAM" id="SSF53474">
    <property type="entry name" value="alpha/beta-Hydrolases"/>
    <property type="match status" value="1"/>
</dbReference>
<dbReference type="PANTHER" id="PTHR11487">
    <property type="entry name" value="THIOESTERASE"/>
    <property type="match status" value="1"/>
</dbReference>
<comment type="similarity">
    <text evidence="1">Belongs to the thioesterase family.</text>
</comment>
<proteinExistence type="inferred from homology"/>
<dbReference type="GO" id="GO:0008610">
    <property type="term" value="P:lipid biosynthetic process"/>
    <property type="evidence" value="ECO:0007669"/>
    <property type="project" value="TreeGrafter"/>
</dbReference>
<gene>
    <name evidence="4" type="primary">gonT</name>
</gene>
<protein>
    <submittedName>
        <fullName evidence="4">Thioesterase</fullName>
    </submittedName>
</protein>
<sequence length="256" mass="28026">MSSPPADDGLWCRRFHPAPDAGRRLVCFPHAGGSASFYHPVSAALSPGVDVVAVQYPGRQDRRREPAIDDIGLLADRIAEVLGAWSDRPLTFFGHSMGALVAFEVARRLERHGDGPLRLFASGRRAPSAYRDEQVHRRDDDGIVAELRALSGTDARLLDDDEMLRMVLPALRSDYKAVETYRSEPAAVVRCPVTVLVGDDDPKTTLDEAAAWDAHTTGDFALRVFPGGHFYLADRPKEVLTVLSEHFAAAALPHHA</sequence>
<organism evidence="4">
    <name type="scientific">Streptomyces caniferus</name>
    <dbReference type="NCBI Taxonomy" id="285557"/>
    <lineage>
        <taxon>Bacteria</taxon>
        <taxon>Bacillati</taxon>
        <taxon>Actinomycetota</taxon>
        <taxon>Actinomycetes</taxon>
        <taxon>Kitasatosporales</taxon>
        <taxon>Streptomycetaceae</taxon>
        <taxon>Streptomyces</taxon>
    </lineage>
</organism>
<dbReference type="InterPro" id="IPR020802">
    <property type="entry name" value="TesA-like"/>
</dbReference>
<dbReference type="GO" id="GO:0016787">
    <property type="term" value="F:hydrolase activity"/>
    <property type="evidence" value="ECO:0007669"/>
    <property type="project" value="UniProtKB-KW"/>
</dbReference>
<evidence type="ECO:0000259" key="3">
    <source>
        <dbReference type="SMART" id="SM00824"/>
    </source>
</evidence>
<dbReference type="Pfam" id="PF00975">
    <property type="entry name" value="Thioesterase"/>
    <property type="match status" value="1"/>
</dbReference>
<dbReference type="SMART" id="SM00824">
    <property type="entry name" value="PKS_TE"/>
    <property type="match status" value="1"/>
</dbReference>
<evidence type="ECO:0000256" key="2">
    <source>
        <dbReference type="ARBA" id="ARBA00022801"/>
    </source>
</evidence>
<keyword evidence="2" id="KW-0378">Hydrolase</keyword>
<dbReference type="AlphaFoldDB" id="A0A128ATS0"/>
<dbReference type="EMBL" id="LN997802">
    <property type="protein sequence ID" value="CUW01199.1"/>
    <property type="molecule type" value="Genomic_DNA"/>
</dbReference>
<dbReference type="InterPro" id="IPR012223">
    <property type="entry name" value="TEII"/>
</dbReference>
<evidence type="ECO:0000256" key="1">
    <source>
        <dbReference type="ARBA" id="ARBA00007169"/>
    </source>
</evidence>
<name>A0A128ATS0_9ACTN</name>
<feature type="domain" description="Thioesterase TesA-like" evidence="3">
    <location>
        <begin position="26"/>
        <end position="256"/>
    </location>
</feature>
<dbReference type="InterPro" id="IPR029058">
    <property type="entry name" value="AB_hydrolase_fold"/>
</dbReference>
<evidence type="ECO:0000313" key="4">
    <source>
        <dbReference type="EMBL" id="CUW01199.1"/>
    </source>
</evidence>
<dbReference type="Gene3D" id="3.40.50.1820">
    <property type="entry name" value="alpha/beta hydrolase"/>
    <property type="match status" value="1"/>
</dbReference>
<accession>A0A128ATS0</accession>
<reference evidence="4" key="1">
    <citation type="journal article" date="2016" name="Microb. Cell Fact.">
        <title>Characterization and engineering of the biosynthesis gene cluster for antitumor macrolides PM100117 and PM100118 from a marine actinobacteria: generation of a novel improved derivative.</title>
        <authorList>
            <person name="Garcia-Salcedo R."/>
            <person name="Olano C."/>
            <person name="Gomez C."/>
            <person name="Fernandez R."/>
            <person name="Brana A.F."/>
            <person name="Mendez C."/>
            <person name="De la Calle F."/>
            <person name="Salas J.A."/>
        </authorList>
    </citation>
    <scope>NUCLEOTIDE SEQUENCE</scope>
    <source>
        <strain evidence="4">GUA-06-06-006A</strain>
    </source>
</reference>